<dbReference type="PANTHER" id="PTHR46663">
    <property type="entry name" value="DIGUANYLATE CYCLASE DGCT-RELATED"/>
    <property type="match status" value="1"/>
</dbReference>
<dbReference type="InterPro" id="IPR013655">
    <property type="entry name" value="PAS_fold_3"/>
</dbReference>
<keyword evidence="6" id="KW-1185">Reference proteome</keyword>
<evidence type="ECO:0000259" key="4">
    <source>
        <dbReference type="PROSITE" id="PS50887"/>
    </source>
</evidence>
<dbReference type="NCBIfam" id="TIGR00254">
    <property type="entry name" value="GGDEF"/>
    <property type="match status" value="1"/>
</dbReference>
<evidence type="ECO:0000256" key="1">
    <source>
        <dbReference type="SAM" id="Phobius"/>
    </source>
</evidence>
<keyword evidence="1" id="KW-0472">Membrane</keyword>
<dbReference type="PROSITE" id="PS50887">
    <property type="entry name" value="GGDEF"/>
    <property type="match status" value="1"/>
</dbReference>
<dbReference type="Gene3D" id="3.30.450.20">
    <property type="entry name" value="PAS domain"/>
    <property type="match status" value="1"/>
</dbReference>
<dbReference type="NCBIfam" id="TIGR00229">
    <property type="entry name" value="sensory_box"/>
    <property type="match status" value="1"/>
</dbReference>
<dbReference type="InterPro" id="IPR035965">
    <property type="entry name" value="PAS-like_dom_sf"/>
</dbReference>
<keyword evidence="1" id="KW-1133">Transmembrane helix</keyword>
<dbReference type="SMART" id="SM00091">
    <property type="entry name" value="PAS"/>
    <property type="match status" value="1"/>
</dbReference>
<feature type="transmembrane region" description="Helical" evidence="1">
    <location>
        <begin position="39"/>
        <end position="57"/>
    </location>
</feature>
<feature type="domain" description="PAS" evidence="2">
    <location>
        <begin position="171"/>
        <end position="243"/>
    </location>
</feature>
<feature type="transmembrane region" description="Helical" evidence="1">
    <location>
        <begin position="108"/>
        <end position="128"/>
    </location>
</feature>
<dbReference type="InterPro" id="IPR000700">
    <property type="entry name" value="PAS-assoc_C"/>
</dbReference>
<dbReference type="PROSITE" id="PS50113">
    <property type="entry name" value="PAC"/>
    <property type="match status" value="1"/>
</dbReference>
<dbReference type="Pfam" id="PF00990">
    <property type="entry name" value="GGDEF"/>
    <property type="match status" value="1"/>
</dbReference>
<dbReference type="CDD" id="cd00130">
    <property type="entry name" value="PAS"/>
    <property type="match status" value="1"/>
</dbReference>
<gene>
    <name evidence="5" type="ORF">EIM92_05815</name>
</gene>
<feature type="transmembrane region" description="Helical" evidence="1">
    <location>
        <begin position="140"/>
        <end position="160"/>
    </location>
</feature>
<dbReference type="SMART" id="SM00086">
    <property type="entry name" value="PAC"/>
    <property type="match status" value="1"/>
</dbReference>
<dbReference type="PROSITE" id="PS50112">
    <property type="entry name" value="PAS"/>
    <property type="match status" value="1"/>
</dbReference>
<dbReference type="OrthoDB" id="9759607at2"/>
<reference evidence="5 6" key="1">
    <citation type="submission" date="2018-11" db="EMBL/GenBank/DDBJ databases">
        <title>Genome sequencing of Paenibacillus lentus DSM25539(T).</title>
        <authorList>
            <person name="Kook J.-K."/>
            <person name="Park S.-N."/>
            <person name="Lim Y.K."/>
        </authorList>
    </citation>
    <scope>NUCLEOTIDE SEQUENCE [LARGE SCALE GENOMIC DNA]</scope>
    <source>
        <strain evidence="5 6">DSM 25539</strain>
    </source>
</reference>
<dbReference type="Gene3D" id="3.30.70.270">
    <property type="match status" value="1"/>
</dbReference>
<dbReference type="InterPro" id="IPR000160">
    <property type="entry name" value="GGDEF_dom"/>
</dbReference>
<dbReference type="SUPFAM" id="SSF55073">
    <property type="entry name" value="Nucleotide cyclase"/>
    <property type="match status" value="1"/>
</dbReference>
<dbReference type="Pfam" id="PF08447">
    <property type="entry name" value="PAS_3"/>
    <property type="match status" value="1"/>
</dbReference>
<evidence type="ECO:0000313" key="5">
    <source>
        <dbReference type="EMBL" id="AZK45778.1"/>
    </source>
</evidence>
<dbReference type="SMART" id="SM00267">
    <property type="entry name" value="GGDEF"/>
    <property type="match status" value="1"/>
</dbReference>
<feature type="transmembrane region" description="Helical" evidence="1">
    <location>
        <begin position="12"/>
        <end position="33"/>
    </location>
</feature>
<protein>
    <submittedName>
        <fullName evidence="5">Sensor domain-containing diguanylate cyclase</fullName>
    </submittedName>
</protein>
<dbReference type="EMBL" id="CP034248">
    <property type="protein sequence ID" value="AZK45778.1"/>
    <property type="molecule type" value="Genomic_DNA"/>
</dbReference>
<dbReference type="Proteomes" id="UP000273145">
    <property type="component" value="Chromosome"/>
</dbReference>
<dbReference type="InterPro" id="IPR000014">
    <property type="entry name" value="PAS"/>
</dbReference>
<dbReference type="SUPFAM" id="SSF55785">
    <property type="entry name" value="PYP-like sensor domain (PAS domain)"/>
    <property type="match status" value="1"/>
</dbReference>
<dbReference type="InterPro" id="IPR052163">
    <property type="entry name" value="DGC-Regulatory_Protein"/>
</dbReference>
<keyword evidence="1" id="KW-0812">Transmembrane</keyword>
<dbReference type="InterPro" id="IPR001610">
    <property type="entry name" value="PAC"/>
</dbReference>
<sequence length="466" mass="53575">MHKEAELIHQKNILMLKILWGFFTIANIINLLVEGKLAPVYPLAGLILLTLLTGVVLQKRWPSFTMMLTVCFLFVFFYFLITGDPYLPNFIFMALAPLLSLFYHDFRAVLLSGILFILSSIYYFFAYQDVLFPGFQGREVSYLISFGAFITVFSIIHTRLTRSLWRRAGQSEERLRTILDSVSIGIWTFDLSTMQIEVSDGFEQLTGFSPKVFQTNSQQINEMIYPEDREIFKEFQQEMIFGRSSAICEYRIVCRNGTVKWVQNRGMPYFNHLNHMVRLEGVMIDITDRKQMEETIEHLAYHDELTGLPNRTLFSKRFEEYANQGKFSLAILFIDLNDFKEVNDTFGHDAGDLLLKDIAGRLTSIVREQDMVCRLGGDEFLVLLVDIDESRVVKVADRIKASLSEGYLYQGYRLTAGASIGFCVAPSGTGDLEEMIRQADEAMYGAKKSRVRQYLSQQEKVASHEI</sequence>
<dbReference type="PANTHER" id="PTHR46663:SF3">
    <property type="entry name" value="SLL0267 PROTEIN"/>
    <property type="match status" value="1"/>
</dbReference>
<feature type="domain" description="PAC" evidence="3">
    <location>
        <begin position="246"/>
        <end position="298"/>
    </location>
</feature>
<feature type="domain" description="GGDEF" evidence="4">
    <location>
        <begin position="327"/>
        <end position="460"/>
    </location>
</feature>
<evidence type="ECO:0000259" key="2">
    <source>
        <dbReference type="PROSITE" id="PS50112"/>
    </source>
</evidence>
<dbReference type="InterPro" id="IPR043128">
    <property type="entry name" value="Rev_trsase/Diguanyl_cyclase"/>
</dbReference>
<name>A0A3S8RS62_9BACL</name>
<dbReference type="RefSeq" id="WP_125081875.1">
    <property type="nucleotide sequence ID" value="NZ_CP034248.1"/>
</dbReference>
<dbReference type="InterPro" id="IPR029787">
    <property type="entry name" value="Nucleotide_cyclase"/>
</dbReference>
<dbReference type="KEGG" id="plen:EIM92_05815"/>
<accession>A0A3S8RS62</accession>
<evidence type="ECO:0000259" key="3">
    <source>
        <dbReference type="PROSITE" id="PS50113"/>
    </source>
</evidence>
<dbReference type="CDD" id="cd01949">
    <property type="entry name" value="GGDEF"/>
    <property type="match status" value="1"/>
</dbReference>
<proteinExistence type="predicted"/>
<dbReference type="AlphaFoldDB" id="A0A3S8RS62"/>
<dbReference type="Gene3D" id="2.10.70.100">
    <property type="match status" value="1"/>
</dbReference>
<organism evidence="5 6">
    <name type="scientific">Paenibacillus lentus</name>
    <dbReference type="NCBI Taxonomy" id="1338368"/>
    <lineage>
        <taxon>Bacteria</taxon>
        <taxon>Bacillati</taxon>
        <taxon>Bacillota</taxon>
        <taxon>Bacilli</taxon>
        <taxon>Bacillales</taxon>
        <taxon>Paenibacillaceae</taxon>
        <taxon>Paenibacillus</taxon>
    </lineage>
</organism>
<feature type="transmembrane region" description="Helical" evidence="1">
    <location>
        <begin position="64"/>
        <end position="81"/>
    </location>
</feature>
<evidence type="ECO:0000313" key="6">
    <source>
        <dbReference type="Proteomes" id="UP000273145"/>
    </source>
</evidence>